<proteinExistence type="predicted"/>
<evidence type="ECO:0000256" key="2">
    <source>
        <dbReference type="SAM" id="Phobius"/>
    </source>
</evidence>
<protein>
    <recommendedName>
        <fullName evidence="3">HTH araC/xylS-type domain-containing protein</fullName>
    </recommendedName>
</protein>
<feature type="domain" description="HTH araC/xylS-type" evidence="3">
    <location>
        <begin position="90"/>
        <end position="194"/>
    </location>
</feature>
<evidence type="ECO:0000313" key="4">
    <source>
        <dbReference type="EMBL" id="GEC73430.1"/>
    </source>
</evidence>
<name>A0A4Y4B2G6_9FLAO</name>
<dbReference type="Proteomes" id="UP000316775">
    <property type="component" value="Unassembled WGS sequence"/>
</dbReference>
<feature type="transmembrane region" description="Helical" evidence="2">
    <location>
        <begin position="15"/>
        <end position="32"/>
    </location>
</feature>
<dbReference type="EMBL" id="BJNP01000043">
    <property type="protein sequence ID" value="GEC73430.1"/>
    <property type="molecule type" value="Genomic_DNA"/>
</dbReference>
<dbReference type="STRING" id="983.SAMN05443543_10483"/>
<keyword evidence="2" id="KW-0472">Membrane</keyword>
<dbReference type="PANTHER" id="PTHR43280">
    <property type="entry name" value="ARAC-FAMILY TRANSCRIPTIONAL REGULATOR"/>
    <property type="match status" value="1"/>
</dbReference>
<evidence type="ECO:0000256" key="1">
    <source>
        <dbReference type="ARBA" id="ARBA00023125"/>
    </source>
</evidence>
<dbReference type="GO" id="GO:0003700">
    <property type="term" value="F:DNA-binding transcription factor activity"/>
    <property type="evidence" value="ECO:0007669"/>
    <property type="project" value="InterPro"/>
</dbReference>
<organism evidence="4 5">
    <name type="scientific">Flavobacterium flevense</name>
    <dbReference type="NCBI Taxonomy" id="983"/>
    <lineage>
        <taxon>Bacteria</taxon>
        <taxon>Pseudomonadati</taxon>
        <taxon>Bacteroidota</taxon>
        <taxon>Flavobacteriia</taxon>
        <taxon>Flavobacteriales</taxon>
        <taxon>Flavobacteriaceae</taxon>
        <taxon>Flavobacterium</taxon>
    </lineage>
</organism>
<keyword evidence="2" id="KW-1133">Transmembrane helix</keyword>
<evidence type="ECO:0000259" key="3">
    <source>
        <dbReference type="PROSITE" id="PS01124"/>
    </source>
</evidence>
<reference evidence="4 5" key="1">
    <citation type="submission" date="2019-06" db="EMBL/GenBank/DDBJ databases">
        <title>Whole genome shotgun sequence of Flavobacterium flevense NBRC 14960.</title>
        <authorList>
            <person name="Hosoyama A."/>
            <person name="Uohara A."/>
            <person name="Ohji S."/>
            <person name="Ichikawa N."/>
        </authorList>
    </citation>
    <scope>NUCLEOTIDE SEQUENCE [LARGE SCALE GENOMIC DNA]</scope>
    <source>
        <strain evidence="4 5">NBRC 14960</strain>
    </source>
</reference>
<dbReference type="PROSITE" id="PS01124">
    <property type="entry name" value="HTH_ARAC_FAMILY_2"/>
    <property type="match status" value="1"/>
</dbReference>
<comment type="caution">
    <text evidence="4">The sequence shown here is derived from an EMBL/GenBank/DDBJ whole genome shotgun (WGS) entry which is preliminary data.</text>
</comment>
<keyword evidence="1" id="KW-0238">DNA-binding</keyword>
<keyword evidence="5" id="KW-1185">Reference proteome</keyword>
<dbReference type="PANTHER" id="PTHR43280:SF2">
    <property type="entry name" value="HTH-TYPE TRANSCRIPTIONAL REGULATOR EXSA"/>
    <property type="match status" value="1"/>
</dbReference>
<gene>
    <name evidence="4" type="ORF">FFL01_29690</name>
</gene>
<keyword evidence="2" id="KW-0812">Transmembrane</keyword>
<dbReference type="Gene3D" id="1.10.10.60">
    <property type="entry name" value="Homeodomain-like"/>
    <property type="match status" value="1"/>
</dbReference>
<dbReference type="AlphaFoldDB" id="A0A4Y4B2G6"/>
<dbReference type="Pfam" id="PF12833">
    <property type="entry name" value="HTH_18"/>
    <property type="match status" value="1"/>
</dbReference>
<sequence length="198" mass="22849">MFDVFVSGFSHGTSYLWISAIISCVLFFKILLTDEVLFLTHKNLNKEERKDNFELVFDDLWISSNDIAIDNIEDLKLQERVESNLSAYIRKVEIMALEHFCFRNPSVSMRDFAISLGIPKSHLLYLFKYHSGVNFIEFKKTVRIYDAISLIESGYLNLNTVESLSEKAGFSSCNAFLKSFKEITDVDPQDYNAIVKKI</sequence>
<dbReference type="InterPro" id="IPR018060">
    <property type="entry name" value="HTH_AraC"/>
</dbReference>
<dbReference type="SMART" id="SM00342">
    <property type="entry name" value="HTH_ARAC"/>
    <property type="match status" value="1"/>
</dbReference>
<accession>A0A4Y4B2G6</accession>
<evidence type="ECO:0000313" key="5">
    <source>
        <dbReference type="Proteomes" id="UP000316775"/>
    </source>
</evidence>
<dbReference type="GO" id="GO:0043565">
    <property type="term" value="F:sequence-specific DNA binding"/>
    <property type="evidence" value="ECO:0007669"/>
    <property type="project" value="InterPro"/>
</dbReference>